<comment type="caution">
    <text evidence="3">The sequence shown here is derived from an EMBL/GenBank/DDBJ whole genome shotgun (WGS) entry which is preliminary data.</text>
</comment>
<name>A0A835R0S3_VANPL</name>
<dbReference type="PANTHER" id="PTHR22600:SF21">
    <property type="entry name" value="BETA-HEXOSAMINIDASE A"/>
    <property type="match status" value="1"/>
</dbReference>
<dbReference type="GO" id="GO:0004563">
    <property type="term" value="F:beta-N-acetylhexosaminidase activity"/>
    <property type="evidence" value="ECO:0007669"/>
    <property type="project" value="InterPro"/>
</dbReference>
<evidence type="ECO:0000313" key="3">
    <source>
        <dbReference type="EMBL" id="KAG0483320.1"/>
    </source>
</evidence>
<dbReference type="OrthoDB" id="428480at2759"/>
<protein>
    <recommendedName>
        <fullName evidence="2">Beta-hexosaminidase eukaryotic type N-terminal domain-containing protein</fullName>
    </recommendedName>
</protein>
<dbReference type="Pfam" id="PF14845">
    <property type="entry name" value="Glycohydro_20b2"/>
    <property type="match status" value="1"/>
</dbReference>
<dbReference type="InterPro" id="IPR029019">
    <property type="entry name" value="HEX_eukaryotic_N"/>
</dbReference>
<organism evidence="3 4">
    <name type="scientific">Vanilla planifolia</name>
    <name type="common">Vanilla</name>
    <dbReference type="NCBI Taxonomy" id="51239"/>
    <lineage>
        <taxon>Eukaryota</taxon>
        <taxon>Viridiplantae</taxon>
        <taxon>Streptophyta</taxon>
        <taxon>Embryophyta</taxon>
        <taxon>Tracheophyta</taxon>
        <taxon>Spermatophyta</taxon>
        <taxon>Magnoliopsida</taxon>
        <taxon>Liliopsida</taxon>
        <taxon>Asparagales</taxon>
        <taxon>Orchidaceae</taxon>
        <taxon>Vanilloideae</taxon>
        <taxon>Vanilleae</taxon>
        <taxon>Vanilla</taxon>
    </lineage>
</organism>
<evidence type="ECO:0000259" key="2">
    <source>
        <dbReference type="Pfam" id="PF14845"/>
    </source>
</evidence>
<evidence type="ECO:0000256" key="1">
    <source>
        <dbReference type="ARBA" id="ARBA00022801"/>
    </source>
</evidence>
<reference evidence="3 4" key="1">
    <citation type="journal article" date="2020" name="Nat. Food">
        <title>A phased Vanilla planifolia genome enables genetic improvement of flavour and production.</title>
        <authorList>
            <person name="Hasing T."/>
            <person name="Tang H."/>
            <person name="Brym M."/>
            <person name="Khazi F."/>
            <person name="Huang T."/>
            <person name="Chambers A.H."/>
        </authorList>
    </citation>
    <scope>NUCLEOTIDE SEQUENCE [LARGE SCALE GENOMIC DNA]</scope>
    <source>
        <tissue evidence="3">Leaf</tissue>
    </source>
</reference>
<sequence length="225" mass="25124">MSLREMSGIGAAVVAGVLVGFSLIVDGLNLWPMPASVSYGSRTLYFSNDLQLRTDGSNYSDASGILKDGFSRMIDVIQTTHVVDGNVPSSGALHGLHVRIFSLDDELNFGTDETYKLFIPESGEDTYAYIEAQTVYGALHAFETFSQLCIFNFDTRIYEIHSAPWKIVDGPRFPLSWTSDRHVQAFFAITNNKESHRLHELYKAECATLAYCRQRIIPHTDTLIS</sequence>
<dbReference type="InterPro" id="IPR025705">
    <property type="entry name" value="Beta_hexosaminidase_sua/sub"/>
</dbReference>
<dbReference type="Proteomes" id="UP000639772">
    <property type="component" value="Unassembled WGS sequence"/>
</dbReference>
<dbReference type="Gene3D" id="3.30.379.10">
    <property type="entry name" value="Chitobiase/beta-hexosaminidase domain 2-like"/>
    <property type="match status" value="1"/>
</dbReference>
<dbReference type="SUPFAM" id="SSF55545">
    <property type="entry name" value="beta-N-acetylhexosaminidase-like domain"/>
    <property type="match status" value="1"/>
</dbReference>
<dbReference type="InterPro" id="IPR029018">
    <property type="entry name" value="Hex-like_dom2"/>
</dbReference>
<dbReference type="PANTHER" id="PTHR22600">
    <property type="entry name" value="BETA-HEXOSAMINIDASE"/>
    <property type="match status" value="1"/>
</dbReference>
<feature type="domain" description="Beta-hexosaminidase eukaryotic type N-terminal" evidence="2">
    <location>
        <begin position="30"/>
        <end position="148"/>
    </location>
</feature>
<gene>
    <name evidence="3" type="ORF">HPP92_011404</name>
</gene>
<accession>A0A835R0S3</accession>
<dbReference type="GO" id="GO:0030203">
    <property type="term" value="P:glycosaminoglycan metabolic process"/>
    <property type="evidence" value="ECO:0007669"/>
    <property type="project" value="TreeGrafter"/>
</dbReference>
<dbReference type="AlphaFoldDB" id="A0A835R0S3"/>
<dbReference type="GO" id="GO:0005975">
    <property type="term" value="P:carbohydrate metabolic process"/>
    <property type="evidence" value="ECO:0007669"/>
    <property type="project" value="InterPro"/>
</dbReference>
<proteinExistence type="predicted"/>
<keyword evidence="1" id="KW-0378">Hydrolase</keyword>
<evidence type="ECO:0000313" key="4">
    <source>
        <dbReference type="Proteomes" id="UP000639772"/>
    </source>
</evidence>
<dbReference type="GO" id="GO:0016020">
    <property type="term" value="C:membrane"/>
    <property type="evidence" value="ECO:0007669"/>
    <property type="project" value="TreeGrafter"/>
</dbReference>
<dbReference type="EMBL" id="JADCNM010000005">
    <property type="protein sequence ID" value="KAG0483320.1"/>
    <property type="molecule type" value="Genomic_DNA"/>
</dbReference>